<dbReference type="AlphaFoldDB" id="A0AA97BEP2"/>
<accession>A0AA97BEP2</accession>
<evidence type="ECO:0000259" key="1">
    <source>
        <dbReference type="PROSITE" id="PS50104"/>
    </source>
</evidence>
<dbReference type="PROSITE" id="PS50104">
    <property type="entry name" value="TIR"/>
    <property type="match status" value="1"/>
</dbReference>
<evidence type="ECO:0000313" key="2">
    <source>
        <dbReference type="EMBL" id="WOB45939.1"/>
    </source>
</evidence>
<dbReference type="InterPro" id="IPR000157">
    <property type="entry name" value="TIR_dom"/>
</dbReference>
<protein>
    <submittedName>
        <fullName evidence="2">Toll/interleukin-1 receptor domain-containing protein</fullName>
    </submittedName>
</protein>
<proteinExistence type="predicted"/>
<name>A0AA97BEP2_9CYAN</name>
<dbReference type="Gene3D" id="3.40.50.10140">
    <property type="entry name" value="Toll/interleukin-1 receptor homology (TIR) domain"/>
    <property type="match status" value="1"/>
</dbReference>
<dbReference type="SUPFAM" id="SSF52200">
    <property type="entry name" value="Toll/Interleukin receptor TIR domain"/>
    <property type="match status" value="1"/>
</dbReference>
<dbReference type="EMBL" id="CP053540">
    <property type="protein sequence ID" value="WOB45939.1"/>
    <property type="molecule type" value="Genomic_DNA"/>
</dbReference>
<sequence>MLQFLGDRLAQKAVELEIEIDGRKLKLKAAGQQDLLSLLPVVQGFVAGENTPYNDPENLFENPFENAFLNALGNGSEHLFGNSDGIQHAIAPSALVVTAPTQVAQTLATTSPIAAASQPVSVFFSYSHKDEDLRDEIATHLSLLKRQGLITAWHDREITAGAEWSGEIDTHLNAAQIILLLVSANFLASDYCYDVEMAQAIARHERGEACVIPVILKPSDWAGAPFGKLQALPKNAKPITTWANRDEALLNVAQGIRTAVQRMAVRPA</sequence>
<gene>
    <name evidence="2" type="ORF">HNI00_20770</name>
</gene>
<organism evidence="2">
    <name type="scientific">Thermoleptolyngbya oregonensis NK1-22</name>
    <dbReference type="NCBI Taxonomy" id="2547457"/>
    <lineage>
        <taxon>Bacteria</taxon>
        <taxon>Bacillati</taxon>
        <taxon>Cyanobacteriota</taxon>
        <taxon>Cyanophyceae</taxon>
        <taxon>Oculatellales</taxon>
        <taxon>Oculatellaceae</taxon>
        <taxon>Thermoleptolyngbya</taxon>
    </lineage>
</organism>
<feature type="domain" description="TIR" evidence="1">
    <location>
        <begin position="118"/>
        <end position="260"/>
    </location>
</feature>
<dbReference type="GO" id="GO:0007165">
    <property type="term" value="P:signal transduction"/>
    <property type="evidence" value="ECO:0007669"/>
    <property type="project" value="InterPro"/>
</dbReference>
<dbReference type="SMART" id="SM00255">
    <property type="entry name" value="TIR"/>
    <property type="match status" value="1"/>
</dbReference>
<dbReference type="KEGG" id="tog:HNI00_20770"/>
<keyword evidence="2" id="KW-0675">Receptor</keyword>
<reference evidence="2" key="1">
    <citation type="submission" date="2020-05" db="EMBL/GenBank/DDBJ databases">
        <authorList>
            <person name="Zhu T."/>
            <person name="Keshari N."/>
            <person name="Lu X."/>
        </authorList>
    </citation>
    <scope>NUCLEOTIDE SEQUENCE</scope>
    <source>
        <strain evidence="2">NK1-22</strain>
    </source>
</reference>
<dbReference type="InterPro" id="IPR035897">
    <property type="entry name" value="Toll_tir_struct_dom_sf"/>
</dbReference>
<dbReference type="Pfam" id="PF13676">
    <property type="entry name" value="TIR_2"/>
    <property type="match status" value="1"/>
</dbReference>